<gene>
    <name evidence="12" type="ORF">LSAT_V11C500241640</name>
</gene>
<evidence type="ECO:0000313" key="13">
    <source>
        <dbReference type="Proteomes" id="UP000235145"/>
    </source>
</evidence>
<dbReference type="SUPFAM" id="SSF48592">
    <property type="entry name" value="GroEL equatorial domain-like"/>
    <property type="match status" value="1"/>
</dbReference>
<dbReference type="Proteomes" id="UP000235145">
    <property type="component" value="Unassembled WGS sequence"/>
</dbReference>
<dbReference type="SUPFAM" id="SSF52768">
    <property type="entry name" value="Arginase/deacetylase"/>
    <property type="match status" value="1"/>
</dbReference>
<evidence type="ECO:0000256" key="8">
    <source>
        <dbReference type="ARBA" id="ARBA00023163"/>
    </source>
</evidence>
<keyword evidence="8" id="KW-0804">Transcription</keyword>
<dbReference type="SUPFAM" id="SSF54928">
    <property type="entry name" value="RNA-binding domain, RBD"/>
    <property type="match status" value="1"/>
</dbReference>
<dbReference type="Gene3D" id="3.30.70.330">
    <property type="match status" value="1"/>
</dbReference>
<evidence type="ECO:0000256" key="4">
    <source>
        <dbReference type="ARBA" id="ARBA00022491"/>
    </source>
</evidence>
<dbReference type="PANTHER" id="PTHR10625">
    <property type="entry name" value="HISTONE DEACETYLASE HDAC1-RELATED"/>
    <property type="match status" value="1"/>
</dbReference>
<dbReference type="CDD" id="cd00590">
    <property type="entry name" value="RRM_SF"/>
    <property type="match status" value="1"/>
</dbReference>
<evidence type="ECO:0000256" key="3">
    <source>
        <dbReference type="ARBA" id="ARBA00012111"/>
    </source>
</evidence>
<dbReference type="InterPro" id="IPR023696">
    <property type="entry name" value="Ureohydrolase_dom_sf"/>
</dbReference>
<accession>A0A9R1X9H4</accession>
<feature type="domain" description="RRM" evidence="11">
    <location>
        <begin position="25"/>
        <end position="74"/>
    </location>
</feature>
<keyword evidence="4" id="KW-0678">Repressor</keyword>
<evidence type="ECO:0000313" key="12">
    <source>
        <dbReference type="EMBL" id="KAJ0203979.1"/>
    </source>
</evidence>
<dbReference type="GO" id="GO:0005634">
    <property type="term" value="C:nucleus"/>
    <property type="evidence" value="ECO:0007669"/>
    <property type="project" value="UniProtKB-SubCell"/>
</dbReference>
<dbReference type="InterPro" id="IPR002423">
    <property type="entry name" value="Cpn60/GroEL/TCP-1"/>
</dbReference>
<dbReference type="Pfam" id="PF00850">
    <property type="entry name" value="Hist_deacetyl"/>
    <property type="match status" value="1"/>
</dbReference>
<name>A0A9R1X9H4_LACSA</name>
<keyword evidence="9" id="KW-0539">Nucleus</keyword>
<sequence>MNLWFASPDQAKCALLELKDGVEAKKVYLEGLTKDWNEEKVKEICKKYGEILRVDTCLNPRSKNKDFGFITFASNVNDLARVTQVYKVYQEVEEQLFSCSKEDNRISEAMGLCLHNNAAIAASAAQAAGAKKDVHHGNGTQEIFEQNKTVFYISLHRHEGGKLYPGTCAAHKVGSMGGEGYCVNATSIHCFVMIWLSLQKIPLQNRSNDVERLLNKPDPLIEALEAVVGDQAYLDGQLEAAQSDEEDLKEICGSVRAHIGVKRMGDLDEKPFIVDAKKCCLSREDTVKLDQYEIGKFAESFEMIPKTLAENAELNAMEITSTLSADHANGNVKVGTDLEEGAWLMKANSSRVRRGKESSS</sequence>
<dbReference type="InterPro" id="IPR012677">
    <property type="entry name" value="Nucleotide-bd_a/b_plait_sf"/>
</dbReference>
<dbReference type="InterPro" id="IPR000504">
    <property type="entry name" value="RRM_dom"/>
</dbReference>
<dbReference type="Pfam" id="PF00118">
    <property type="entry name" value="Cpn60_TCP1"/>
    <property type="match status" value="1"/>
</dbReference>
<proteinExistence type="inferred from homology"/>
<evidence type="ECO:0000256" key="2">
    <source>
        <dbReference type="ARBA" id="ARBA00007738"/>
    </source>
</evidence>
<dbReference type="GO" id="GO:0141221">
    <property type="term" value="F:histone deacetylase activity, hydrolytic mechanism"/>
    <property type="evidence" value="ECO:0007669"/>
    <property type="project" value="UniProtKB-EC"/>
</dbReference>
<evidence type="ECO:0000256" key="9">
    <source>
        <dbReference type="ARBA" id="ARBA00023242"/>
    </source>
</evidence>
<dbReference type="SMART" id="SM00360">
    <property type="entry name" value="RRM"/>
    <property type="match status" value="1"/>
</dbReference>
<dbReference type="AlphaFoldDB" id="A0A9R1X9H4"/>
<dbReference type="Gene3D" id="3.40.800.20">
    <property type="entry name" value="Histone deacetylase domain"/>
    <property type="match status" value="1"/>
</dbReference>
<comment type="caution">
    <text evidence="12">The sequence shown here is derived from an EMBL/GenBank/DDBJ whole genome shotgun (WGS) entry which is preliminary data.</text>
</comment>
<dbReference type="Gene3D" id="1.10.560.10">
    <property type="entry name" value="GroEL-like equatorial domain"/>
    <property type="match status" value="1"/>
</dbReference>
<keyword evidence="10" id="KW-0694">RNA-binding</keyword>
<comment type="subcellular location">
    <subcellularLocation>
        <location evidence="1">Nucleus</location>
    </subcellularLocation>
</comment>
<organism evidence="12 13">
    <name type="scientific">Lactuca sativa</name>
    <name type="common">Garden lettuce</name>
    <dbReference type="NCBI Taxonomy" id="4236"/>
    <lineage>
        <taxon>Eukaryota</taxon>
        <taxon>Viridiplantae</taxon>
        <taxon>Streptophyta</taxon>
        <taxon>Embryophyta</taxon>
        <taxon>Tracheophyta</taxon>
        <taxon>Spermatophyta</taxon>
        <taxon>Magnoliopsida</taxon>
        <taxon>eudicotyledons</taxon>
        <taxon>Gunneridae</taxon>
        <taxon>Pentapetalae</taxon>
        <taxon>asterids</taxon>
        <taxon>campanulids</taxon>
        <taxon>Asterales</taxon>
        <taxon>Asteraceae</taxon>
        <taxon>Cichorioideae</taxon>
        <taxon>Cichorieae</taxon>
        <taxon>Lactucinae</taxon>
        <taxon>Lactuca</taxon>
    </lineage>
</organism>
<dbReference type="InterPro" id="IPR023801">
    <property type="entry name" value="His_deacetylse_dom"/>
</dbReference>
<keyword evidence="13" id="KW-1185">Reference proteome</keyword>
<dbReference type="InterPro" id="IPR037138">
    <property type="entry name" value="His_deacetylse_dom_sf"/>
</dbReference>
<dbReference type="PROSITE" id="PS50102">
    <property type="entry name" value="RRM"/>
    <property type="match status" value="1"/>
</dbReference>
<evidence type="ECO:0000256" key="5">
    <source>
        <dbReference type="ARBA" id="ARBA00022801"/>
    </source>
</evidence>
<evidence type="ECO:0000256" key="6">
    <source>
        <dbReference type="ARBA" id="ARBA00022853"/>
    </source>
</evidence>
<dbReference type="GO" id="GO:0010468">
    <property type="term" value="P:regulation of gene expression"/>
    <property type="evidence" value="ECO:0007669"/>
    <property type="project" value="UniProtKB-ARBA"/>
</dbReference>
<keyword evidence="7" id="KW-0805">Transcription regulation</keyword>
<dbReference type="PANTHER" id="PTHR10625:SF5">
    <property type="entry name" value="HISTONE DEACETYLASE"/>
    <property type="match status" value="1"/>
</dbReference>
<dbReference type="EC" id="3.5.1.98" evidence="3"/>
<keyword evidence="6" id="KW-0156">Chromatin regulator</keyword>
<dbReference type="Pfam" id="PF00076">
    <property type="entry name" value="RRM_1"/>
    <property type="match status" value="1"/>
</dbReference>
<dbReference type="GO" id="GO:0003723">
    <property type="term" value="F:RNA binding"/>
    <property type="evidence" value="ECO:0007669"/>
    <property type="project" value="UniProtKB-UniRule"/>
</dbReference>
<evidence type="ECO:0000256" key="1">
    <source>
        <dbReference type="ARBA" id="ARBA00004123"/>
    </source>
</evidence>
<keyword evidence="5" id="KW-0378">Hydrolase</keyword>
<evidence type="ECO:0000256" key="7">
    <source>
        <dbReference type="ARBA" id="ARBA00023015"/>
    </source>
</evidence>
<dbReference type="GO" id="GO:0005524">
    <property type="term" value="F:ATP binding"/>
    <property type="evidence" value="ECO:0007669"/>
    <property type="project" value="InterPro"/>
</dbReference>
<evidence type="ECO:0000259" key="11">
    <source>
        <dbReference type="PROSITE" id="PS50102"/>
    </source>
</evidence>
<dbReference type="InterPro" id="IPR035979">
    <property type="entry name" value="RBD_domain_sf"/>
</dbReference>
<reference evidence="12 13" key="1">
    <citation type="journal article" date="2017" name="Nat. Commun.">
        <title>Genome assembly with in vitro proximity ligation data and whole-genome triplication in lettuce.</title>
        <authorList>
            <person name="Reyes-Chin-Wo S."/>
            <person name="Wang Z."/>
            <person name="Yang X."/>
            <person name="Kozik A."/>
            <person name="Arikit S."/>
            <person name="Song C."/>
            <person name="Xia L."/>
            <person name="Froenicke L."/>
            <person name="Lavelle D.O."/>
            <person name="Truco M.J."/>
            <person name="Xia R."/>
            <person name="Zhu S."/>
            <person name="Xu C."/>
            <person name="Xu H."/>
            <person name="Xu X."/>
            <person name="Cox K."/>
            <person name="Korf I."/>
            <person name="Meyers B.C."/>
            <person name="Michelmore R.W."/>
        </authorList>
    </citation>
    <scope>NUCLEOTIDE SEQUENCE [LARGE SCALE GENOMIC DNA]</scope>
    <source>
        <strain evidence="13">cv. Salinas</strain>
        <tissue evidence="12">Seedlings</tissue>
    </source>
</reference>
<dbReference type="InterPro" id="IPR027413">
    <property type="entry name" value="GROEL-like_equatorial_sf"/>
</dbReference>
<evidence type="ECO:0000256" key="10">
    <source>
        <dbReference type="PROSITE-ProRule" id="PRU00176"/>
    </source>
</evidence>
<dbReference type="EMBL" id="NBSK02000005">
    <property type="protein sequence ID" value="KAJ0203979.1"/>
    <property type="molecule type" value="Genomic_DNA"/>
</dbReference>
<comment type="similarity">
    <text evidence="2">Belongs to the histone deacetylase family. HD type 2 subfamily.</text>
</comment>
<protein>
    <recommendedName>
        <fullName evidence="3">histone deacetylase</fullName>
        <ecNumber evidence="3">3.5.1.98</ecNumber>
    </recommendedName>
</protein>